<reference evidence="2 3" key="1">
    <citation type="submission" date="2016-03" db="EMBL/GenBank/DDBJ databases">
        <title>Chemosynthetic sulphur-oxidizing symbionts of marine invertebrate animals are capable of nitrogen fixation.</title>
        <authorList>
            <person name="Petersen J.M."/>
            <person name="Kemper A."/>
            <person name="Gruber-Vodicka H."/>
            <person name="Cardini U."/>
            <person name="Geest Mvander."/>
            <person name="Kleiner M."/>
            <person name="Bulgheresi S."/>
            <person name="Fussmann M."/>
            <person name="Herbold C."/>
            <person name="Seah B.K.B."/>
            <person name="Antony C.Paul."/>
            <person name="Liu D."/>
            <person name="Belitz A."/>
            <person name="Weber M."/>
        </authorList>
    </citation>
    <scope>NUCLEOTIDE SEQUENCE [LARGE SCALE GENOMIC DNA]</scope>
    <source>
        <strain evidence="2">G_D</strain>
    </source>
</reference>
<evidence type="ECO:0000313" key="2">
    <source>
        <dbReference type="EMBL" id="ODB97157.1"/>
    </source>
</evidence>
<keyword evidence="3" id="KW-1185">Reference proteome</keyword>
<organism evidence="2 3">
    <name type="scientific">Candidatus Thiodiazotropha endoloripes</name>
    <dbReference type="NCBI Taxonomy" id="1818881"/>
    <lineage>
        <taxon>Bacteria</taxon>
        <taxon>Pseudomonadati</taxon>
        <taxon>Pseudomonadota</taxon>
        <taxon>Gammaproteobacteria</taxon>
        <taxon>Chromatiales</taxon>
        <taxon>Sedimenticolaceae</taxon>
        <taxon>Candidatus Thiodiazotropha</taxon>
    </lineage>
</organism>
<evidence type="ECO:0000313" key="3">
    <source>
        <dbReference type="Proteomes" id="UP000094849"/>
    </source>
</evidence>
<dbReference type="Pfam" id="PF04248">
    <property type="entry name" value="NTP_transf_9"/>
    <property type="match status" value="1"/>
</dbReference>
<accession>A0A1E2UQZ3</accession>
<dbReference type="Proteomes" id="UP000094849">
    <property type="component" value="Unassembled WGS sequence"/>
</dbReference>
<dbReference type="PANTHER" id="PTHR34310">
    <property type="entry name" value="DUF427 DOMAIN PROTEIN (AFU_ORTHOLOGUE AFUA_3G02220)"/>
    <property type="match status" value="1"/>
</dbReference>
<comment type="caution">
    <text evidence="2">The sequence shown here is derived from an EMBL/GenBank/DDBJ whole genome shotgun (WGS) entry which is preliminary data.</text>
</comment>
<evidence type="ECO:0000259" key="1">
    <source>
        <dbReference type="Pfam" id="PF04248"/>
    </source>
</evidence>
<dbReference type="AlphaFoldDB" id="A0A1E2UQZ3"/>
<dbReference type="OrthoDB" id="4565346at2"/>
<proteinExistence type="predicted"/>
<dbReference type="STRING" id="1818881.A3196_10520"/>
<name>A0A1E2UQZ3_9GAMM</name>
<sequence length="93" mass="10580">MKAVWNGQIIAESNETVVVEFNHYFPVRSVKQEYLNPSDTTSVCPWKGVAHYYSLSVNGDENLDAAWYYPTTSEEAKNIEGMVAFWKGVEIID</sequence>
<dbReference type="EMBL" id="LVJZ01000003">
    <property type="protein sequence ID" value="ODB97157.1"/>
    <property type="molecule type" value="Genomic_DNA"/>
</dbReference>
<protein>
    <recommendedName>
        <fullName evidence="1">DUF427 domain-containing protein</fullName>
    </recommendedName>
</protein>
<dbReference type="PANTHER" id="PTHR34310:SF5">
    <property type="entry name" value="DUF427 DOMAIN PROTEIN (AFU_ORTHOLOGUE AFUA_3G02220)"/>
    <property type="match status" value="1"/>
</dbReference>
<dbReference type="RefSeq" id="WP_069005299.1">
    <property type="nucleotide sequence ID" value="NZ_LVJW01000003.1"/>
</dbReference>
<dbReference type="InterPro" id="IPR007361">
    <property type="entry name" value="DUF427"/>
</dbReference>
<feature type="domain" description="DUF427" evidence="1">
    <location>
        <begin position="1"/>
        <end position="87"/>
    </location>
</feature>
<dbReference type="InterPro" id="IPR038694">
    <property type="entry name" value="DUF427_sf"/>
</dbReference>
<dbReference type="Gene3D" id="2.170.150.40">
    <property type="entry name" value="Domain of unknown function (DUF427)"/>
    <property type="match status" value="1"/>
</dbReference>
<gene>
    <name evidence="2" type="ORF">A3196_10520</name>
</gene>